<evidence type="ECO:0000313" key="1">
    <source>
        <dbReference type="EMBL" id="EJV78127.1"/>
    </source>
</evidence>
<dbReference type="EMBL" id="AHDV01000035">
    <property type="protein sequence ID" value="EJV78127.1"/>
    <property type="molecule type" value="Genomic_DNA"/>
</dbReference>
<dbReference type="AlphaFoldDB" id="J9BXE4"/>
<evidence type="ECO:0000313" key="2">
    <source>
        <dbReference type="Proteomes" id="UP000004136"/>
    </source>
</evidence>
<gene>
    <name evidence="1" type="ORF">IG3_04717</name>
</gene>
<sequence>ARSEWEGDGASDVEALFASQEEVKPPTILAAGDGTRYTLKRKRLVQNRRALQALNPNMISISKNKFFPYITLSNIPLKT</sequence>
<protein>
    <submittedName>
        <fullName evidence="1">Uncharacterized protein</fullName>
    </submittedName>
</protein>
<proteinExistence type="predicted"/>
<dbReference type="Proteomes" id="UP000004136">
    <property type="component" value="Unassembled WGS sequence"/>
</dbReference>
<dbReference type="HOGENOM" id="CLU_2611423_0_0_9"/>
<dbReference type="NCBIfam" id="NF041643">
    <property type="entry name" value="EAxFAS_anti"/>
    <property type="match status" value="1"/>
</dbReference>
<name>J9BXE4_BACCE</name>
<comment type="caution">
    <text evidence="1">The sequence shown here is derived from an EMBL/GenBank/DDBJ whole genome shotgun (WGS) entry which is preliminary data.</text>
</comment>
<dbReference type="RefSeq" id="WP_002139008.1">
    <property type="nucleotide sequence ID" value="NZ_JH804673.1"/>
</dbReference>
<reference evidence="1 2" key="1">
    <citation type="submission" date="2012-04" db="EMBL/GenBank/DDBJ databases">
        <title>The Genome Sequence of Bacillus cereus HuA2-1.</title>
        <authorList>
            <consortium name="The Broad Institute Genome Sequencing Platform"/>
            <consortium name="The Broad Institute Genome Sequencing Center for Infectious Disease"/>
            <person name="Feldgarden M."/>
            <person name="Van der Auwera G.A."/>
            <person name="Mahillon J."/>
            <person name="Duprez V."/>
            <person name="Timmery S."/>
            <person name="Mattelet C."/>
            <person name="Dierick K."/>
            <person name="Sun M."/>
            <person name="Yu Z."/>
            <person name="Zhu L."/>
            <person name="Hu X."/>
            <person name="Shank E.B."/>
            <person name="Swiecicka I."/>
            <person name="Hansen B.M."/>
            <person name="Andrup L."/>
            <person name="Young S.K."/>
            <person name="Zeng Q."/>
            <person name="Gargeya S."/>
            <person name="Fitzgerald M."/>
            <person name="Haas B."/>
            <person name="Abouelleil A."/>
            <person name="Alvarado L."/>
            <person name="Arachchi H.M."/>
            <person name="Berlin A."/>
            <person name="Chapman S.B."/>
            <person name="Goldberg J."/>
            <person name="Griggs A."/>
            <person name="Gujja S."/>
            <person name="Hansen M."/>
            <person name="Howarth C."/>
            <person name="Imamovic A."/>
            <person name="Larimer J."/>
            <person name="McCowen C."/>
            <person name="Montmayeur A."/>
            <person name="Murphy C."/>
            <person name="Neiman D."/>
            <person name="Pearson M."/>
            <person name="Priest M."/>
            <person name="Roberts A."/>
            <person name="Saif S."/>
            <person name="Shea T."/>
            <person name="Sisk P."/>
            <person name="Sykes S."/>
            <person name="Wortman J."/>
            <person name="Nusbaum C."/>
            <person name="Birren B."/>
        </authorList>
    </citation>
    <scope>NUCLEOTIDE SEQUENCE [LARGE SCALE GENOMIC DNA]</scope>
    <source>
        <strain evidence="1 2">HuA2-1</strain>
    </source>
</reference>
<accession>J9BXE4</accession>
<organism evidence="1 2">
    <name type="scientific">Bacillus cereus HuA2-1</name>
    <dbReference type="NCBI Taxonomy" id="1053201"/>
    <lineage>
        <taxon>Bacteria</taxon>
        <taxon>Bacillati</taxon>
        <taxon>Bacillota</taxon>
        <taxon>Bacilli</taxon>
        <taxon>Bacillales</taxon>
        <taxon>Bacillaceae</taxon>
        <taxon>Bacillus</taxon>
        <taxon>Bacillus cereus group</taxon>
    </lineage>
</organism>
<feature type="non-terminal residue" evidence="1">
    <location>
        <position position="1"/>
    </location>
</feature>